<proteinExistence type="predicted"/>
<dbReference type="Proteomes" id="UP001589858">
    <property type="component" value="Unassembled WGS sequence"/>
</dbReference>
<protein>
    <submittedName>
        <fullName evidence="1">Phage virion morphogenesis protein</fullName>
    </submittedName>
</protein>
<evidence type="ECO:0000313" key="2">
    <source>
        <dbReference type="Proteomes" id="UP001589858"/>
    </source>
</evidence>
<evidence type="ECO:0000313" key="1">
    <source>
        <dbReference type="EMBL" id="MFC0686402.1"/>
    </source>
</evidence>
<reference evidence="1 2" key="1">
    <citation type="submission" date="2024-09" db="EMBL/GenBank/DDBJ databases">
        <authorList>
            <person name="Sun Q."/>
            <person name="Mori K."/>
        </authorList>
    </citation>
    <scope>NUCLEOTIDE SEQUENCE [LARGE SCALE GENOMIC DNA]</scope>
    <source>
        <strain evidence="1 2">CICC 11035S</strain>
    </source>
</reference>
<dbReference type="EMBL" id="JBHLTM010000067">
    <property type="protein sequence ID" value="MFC0686402.1"/>
    <property type="molecule type" value="Genomic_DNA"/>
</dbReference>
<comment type="caution">
    <text evidence="1">The sequence shown here is derived from an EMBL/GenBank/DDBJ whole genome shotgun (WGS) entry which is preliminary data.</text>
</comment>
<organism evidence="1 2">
    <name type="scientific">Novosphingobium clariflavum</name>
    <dbReference type="NCBI Taxonomy" id="2029884"/>
    <lineage>
        <taxon>Bacteria</taxon>
        <taxon>Pseudomonadati</taxon>
        <taxon>Pseudomonadota</taxon>
        <taxon>Alphaproteobacteria</taxon>
        <taxon>Sphingomonadales</taxon>
        <taxon>Sphingomonadaceae</taxon>
        <taxon>Novosphingobium</taxon>
    </lineage>
</organism>
<dbReference type="NCBIfam" id="TIGR01635">
    <property type="entry name" value="tail_comp_S"/>
    <property type="match status" value="1"/>
</dbReference>
<accession>A0ABV6SAZ0</accession>
<keyword evidence="2" id="KW-1185">Reference proteome</keyword>
<dbReference type="Pfam" id="PF05069">
    <property type="entry name" value="Phage_tail_S"/>
    <property type="match status" value="1"/>
</dbReference>
<dbReference type="InterPro" id="IPR006522">
    <property type="entry name" value="Phage_virion_morphogenesis"/>
</dbReference>
<name>A0ABV6SAZ0_9SPHN</name>
<gene>
    <name evidence="1" type="ORF">ACFFF8_17595</name>
</gene>
<dbReference type="RefSeq" id="WP_267223848.1">
    <property type="nucleotide sequence ID" value="NZ_JAPCWC010000028.1"/>
</dbReference>
<sequence>MAAAFSIQTMGGHAIEAKLASLARAFGDLTPLMETFGGILETQTSERFEAETAPDGSRWKPSLRARQDGGKTLTDRTTLRGSIHSIPSRLSVEIGTNLVYAGVHQGGAKIRAKTSAGLRFQLPGGLGWRRVMEVEIPARPFLGLSTDNGEELLEEAEAYALDAMGGEA</sequence>